<keyword evidence="5" id="KW-0325">Glycoprotein</keyword>
<organism evidence="6 7">
    <name type="scientific">Photinus pyralis</name>
    <name type="common">Common eastern firefly</name>
    <name type="synonym">Lampyris pyralis</name>
    <dbReference type="NCBI Taxonomy" id="7054"/>
    <lineage>
        <taxon>Eukaryota</taxon>
        <taxon>Metazoa</taxon>
        <taxon>Ecdysozoa</taxon>
        <taxon>Arthropoda</taxon>
        <taxon>Hexapoda</taxon>
        <taxon>Insecta</taxon>
        <taxon>Pterygota</taxon>
        <taxon>Neoptera</taxon>
        <taxon>Endopterygota</taxon>
        <taxon>Coleoptera</taxon>
        <taxon>Polyphaga</taxon>
        <taxon>Elateriformia</taxon>
        <taxon>Elateroidea</taxon>
        <taxon>Lampyridae</taxon>
        <taxon>Lampyrinae</taxon>
        <taxon>Photinus</taxon>
    </lineage>
</organism>
<evidence type="ECO:0000313" key="6">
    <source>
        <dbReference type="EMBL" id="KAB0794252.1"/>
    </source>
</evidence>
<dbReference type="EMBL" id="VVIM01000009">
    <property type="protein sequence ID" value="KAB0794252.1"/>
    <property type="molecule type" value="Genomic_DNA"/>
</dbReference>
<dbReference type="InterPro" id="IPR004911">
    <property type="entry name" value="Interferon-induced_GILT"/>
</dbReference>
<dbReference type="PANTHER" id="PTHR13234:SF8">
    <property type="entry name" value="GAMMA-INTERFERON-INDUCIBLE LYSOSOMAL THIOL REDUCTASE"/>
    <property type="match status" value="1"/>
</dbReference>
<keyword evidence="4" id="KW-0732">Signal</keyword>
<evidence type="ECO:0000256" key="5">
    <source>
        <dbReference type="ARBA" id="ARBA00023180"/>
    </source>
</evidence>
<dbReference type="PANTHER" id="PTHR13234">
    <property type="entry name" value="GAMMA-INTERFERON INDUCIBLE LYSOSOMAL THIOL REDUCTASE GILT"/>
    <property type="match status" value="1"/>
</dbReference>
<dbReference type="Pfam" id="PF03227">
    <property type="entry name" value="GILT"/>
    <property type="match status" value="1"/>
</dbReference>
<evidence type="ECO:0000256" key="4">
    <source>
        <dbReference type="ARBA" id="ARBA00022729"/>
    </source>
</evidence>
<keyword evidence="3" id="KW-0964">Secreted</keyword>
<dbReference type="Proteomes" id="UP000327044">
    <property type="component" value="Unassembled WGS sequence"/>
</dbReference>
<name>A0A5N4AAA2_PHOPY</name>
<accession>A0A5N4AAA2</accession>
<comment type="similarity">
    <text evidence="2">Belongs to the GILT family.</text>
</comment>
<evidence type="ECO:0000313" key="7">
    <source>
        <dbReference type="Proteomes" id="UP000327044"/>
    </source>
</evidence>
<reference evidence="6 7" key="1">
    <citation type="journal article" date="2018" name="Elife">
        <title>Firefly genomes illuminate parallel origins of bioluminescence in beetles.</title>
        <authorList>
            <person name="Fallon T.R."/>
            <person name="Lower S.E."/>
            <person name="Chang C.H."/>
            <person name="Bessho-Uehara M."/>
            <person name="Martin G.J."/>
            <person name="Bewick A.J."/>
            <person name="Behringer M."/>
            <person name="Debat H.J."/>
            <person name="Wong I."/>
            <person name="Day J.C."/>
            <person name="Suvorov A."/>
            <person name="Silva C.J."/>
            <person name="Stanger-Hall K.F."/>
            <person name="Hall D.W."/>
            <person name="Schmitz R.J."/>
            <person name="Nelson D.R."/>
            <person name="Lewis S.M."/>
            <person name="Shigenobu S."/>
            <person name="Bybee S.M."/>
            <person name="Larracuente A.M."/>
            <person name="Oba Y."/>
            <person name="Weng J.K."/>
        </authorList>
    </citation>
    <scope>NUCLEOTIDE SEQUENCE [LARGE SCALE GENOMIC DNA]</scope>
    <source>
        <strain evidence="6">1611_PpyrPB1</strain>
        <tissue evidence="6">Whole body</tissue>
    </source>
</reference>
<dbReference type="AlphaFoldDB" id="A0A5N4AAA2"/>
<evidence type="ECO:0000256" key="1">
    <source>
        <dbReference type="ARBA" id="ARBA00004613"/>
    </source>
</evidence>
<comment type="subcellular location">
    <subcellularLocation>
        <location evidence="1">Secreted</location>
    </subcellularLocation>
</comment>
<protein>
    <recommendedName>
        <fullName evidence="8">Gamma-interferon-inducible lysosomal thiol reductase</fullName>
    </recommendedName>
</protein>
<sequence>MWFDFPVPIIWEKQIIEIESCQNSLFLLQVSSEKLQVSIYYEALCSDSVQFITKQLQPAYKLIGSNLEVDLVPYGKASQTQENGKWFFRCQHGPPECHGNILQACGLATDKSQAQKVDFVYCVMNQWDPSSDDAIEKCSGKLGLTSDAIFQCANSGEGEILLAKNGVQTHAVTPKITFIPTIVFNGVYSSANQNGAFSNFLKTACDQFHDKPKGCNA</sequence>
<dbReference type="Gene3D" id="3.40.30.10">
    <property type="entry name" value="Glutaredoxin"/>
    <property type="match status" value="1"/>
</dbReference>
<evidence type="ECO:0000256" key="3">
    <source>
        <dbReference type="ARBA" id="ARBA00022525"/>
    </source>
</evidence>
<evidence type="ECO:0000256" key="2">
    <source>
        <dbReference type="ARBA" id="ARBA00005679"/>
    </source>
</evidence>
<keyword evidence="7" id="KW-1185">Reference proteome</keyword>
<gene>
    <name evidence="6" type="ORF">PPYR_13872</name>
</gene>
<dbReference type="InParanoid" id="A0A5N4AAA2"/>
<comment type="caution">
    <text evidence="6">The sequence shown here is derived from an EMBL/GenBank/DDBJ whole genome shotgun (WGS) entry which is preliminary data.</text>
</comment>
<dbReference type="GO" id="GO:0005576">
    <property type="term" value="C:extracellular region"/>
    <property type="evidence" value="ECO:0007669"/>
    <property type="project" value="UniProtKB-SubCell"/>
</dbReference>
<proteinExistence type="inferred from homology"/>
<dbReference type="GO" id="GO:0016671">
    <property type="term" value="F:oxidoreductase activity, acting on a sulfur group of donors, disulfide as acceptor"/>
    <property type="evidence" value="ECO:0007669"/>
    <property type="project" value="InterPro"/>
</dbReference>
<evidence type="ECO:0008006" key="8">
    <source>
        <dbReference type="Google" id="ProtNLM"/>
    </source>
</evidence>